<dbReference type="RefSeq" id="WP_184423737.1">
    <property type="nucleotide sequence ID" value="NZ_JBHSDB010000019.1"/>
</dbReference>
<gene>
    <name evidence="1" type="ORF">HNQ55_001431</name>
</gene>
<comment type="caution">
    <text evidence="1">The sequence shown here is derived from an EMBL/GenBank/DDBJ whole genome shotgun (WGS) entry which is preliminary data.</text>
</comment>
<protein>
    <submittedName>
        <fullName evidence="1">Uncharacterized protein</fullName>
    </submittedName>
</protein>
<name>A0A7X0TT69_9GAMM</name>
<reference evidence="1 2" key="1">
    <citation type="submission" date="2020-08" db="EMBL/GenBank/DDBJ databases">
        <title>Genomic Encyclopedia of Type Strains, Phase IV (KMG-IV): sequencing the most valuable type-strain genomes for metagenomic binning, comparative biology and taxonomic classification.</title>
        <authorList>
            <person name="Goeker M."/>
        </authorList>
    </citation>
    <scope>NUCLEOTIDE SEQUENCE [LARGE SCALE GENOMIC DNA]</scope>
    <source>
        <strain evidence="1 2">DSM 26287</strain>
    </source>
</reference>
<keyword evidence="2" id="KW-1185">Reference proteome</keyword>
<dbReference type="AlphaFoldDB" id="A0A7X0TT69"/>
<sequence>MKLIMKTEFDDLRLNDNHTYETDRNGEKQVIKIYSDEQLIAKKVTLKKSVRYFGANNYHLFLSQQH</sequence>
<dbReference type="Proteomes" id="UP000537141">
    <property type="component" value="Unassembled WGS sequence"/>
</dbReference>
<proteinExistence type="predicted"/>
<dbReference type="EMBL" id="JACHHU010000009">
    <property type="protein sequence ID" value="MBB6542927.1"/>
    <property type="molecule type" value="Genomic_DNA"/>
</dbReference>
<evidence type="ECO:0000313" key="1">
    <source>
        <dbReference type="EMBL" id="MBB6542927.1"/>
    </source>
</evidence>
<accession>A0A7X0TT69</accession>
<organism evidence="1 2">
    <name type="scientific">Thalassotalea piscium</name>
    <dbReference type="NCBI Taxonomy" id="1230533"/>
    <lineage>
        <taxon>Bacteria</taxon>
        <taxon>Pseudomonadati</taxon>
        <taxon>Pseudomonadota</taxon>
        <taxon>Gammaproteobacteria</taxon>
        <taxon>Alteromonadales</taxon>
        <taxon>Colwelliaceae</taxon>
        <taxon>Thalassotalea</taxon>
    </lineage>
</organism>
<evidence type="ECO:0000313" key="2">
    <source>
        <dbReference type="Proteomes" id="UP000537141"/>
    </source>
</evidence>